<dbReference type="GO" id="GO:0016791">
    <property type="term" value="F:phosphatase activity"/>
    <property type="evidence" value="ECO:0007669"/>
    <property type="project" value="TreeGrafter"/>
</dbReference>
<sequence>MIRAILFDLDGTLLDRRQSLEQFICEQYNRFASHLKSIEKSEYCSRFLELDNNGYTWKDKVYATLVSEAEGIKKPHPEIFERALQRLDVKAEECLYVGDHPENDVLGSEQVGILGVWKKDSFWGDFKHSRIVDDLLEVLSFLEVEVSTQ</sequence>
<evidence type="ECO:0008006" key="7">
    <source>
        <dbReference type="Google" id="ProtNLM"/>
    </source>
</evidence>
<dbReference type="Gene3D" id="3.40.50.1000">
    <property type="entry name" value="HAD superfamily/HAD-like"/>
    <property type="match status" value="1"/>
</dbReference>
<accession>A0A9X6FQ27</accession>
<dbReference type="GO" id="GO:0044281">
    <property type="term" value="P:small molecule metabolic process"/>
    <property type="evidence" value="ECO:0007669"/>
    <property type="project" value="UniProtKB-ARBA"/>
</dbReference>
<dbReference type="RefSeq" id="WP_086411304.1">
    <property type="nucleotide sequence ID" value="NZ_NFDT01000007.1"/>
</dbReference>
<dbReference type="InterPro" id="IPR006439">
    <property type="entry name" value="HAD-SF_hydro_IA"/>
</dbReference>
<dbReference type="PANTHER" id="PTHR46470">
    <property type="entry name" value="N-ACYLNEURAMINATE-9-PHOSPHATASE"/>
    <property type="match status" value="1"/>
</dbReference>
<dbReference type="InterPro" id="IPR023214">
    <property type="entry name" value="HAD_sf"/>
</dbReference>
<dbReference type="AlphaFoldDB" id="A0A9X6FQ27"/>
<keyword evidence="4" id="KW-0460">Magnesium</keyword>
<dbReference type="SUPFAM" id="SSF56784">
    <property type="entry name" value="HAD-like"/>
    <property type="match status" value="1"/>
</dbReference>
<evidence type="ECO:0000256" key="1">
    <source>
        <dbReference type="ARBA" id="ARBA00001946"/>
    </source>
</evidence>
<dbReference type="InterPro" id="IPR051400">
    <property type="entry name" value="HAD-like_hydrolase"/>
</dbReference>
<evidence type="ECO:0000256" key="2">
    <source>
        <dbReference type="ARBA" id="ARBA00022723"/>
    </source>
</evidence>
<keyword evidence="2" id="KW-0479">Metal-binding</keyword>
<dbReference type="PANTHER" id="PTHR46470:SF2">
    <property type="entry name" value="GLYCERALDEHYDE 3-PHOSPHATE PHOSPHATASE"/>
    <property type="match status" value="1"/>
</dbReference>
<dbReference type="InterPro" id="IPR036412">
    <property type="entry name" value="HAD-like_sf"/>
</dbReference>
<comment type="cofactor">
    <cofactor evidence="1">
        <name>Mg(2+)</name>
        <dbReference type="ChEBI" id="CHEBI:18420"/>
    </cofactor>
</comment>
<dbReference type="Proteomes" id="UP000194882">
    <property type="component" value="Unassembled WGS sequence"/>
</dbReference>
<reference evidence="5 6" key="1">
    <citation type="submission" date="2016-10" db="EMBL/GenBank/DDBJ databases">
        <title>Comparative genomics of Bacillus thuringiensis reveals a path to pathogens against multiple invertebrate hosts.</title>
        <authorList>
            <person name="Zheng J."/>
            <person name="Gao Q."/>
            <person name="Liu H."/>
            <person name="Peng D."/>
            <person name="Ruan L."/>
            <person name="Sun M."/>
        </authorList>
    </citation>
    <scope>NUCLEOTIDE SEQUENCE [LARGE SCALE GENOMIC DNA]</scope>
    <source>
        <strain evidence="5">BGSC 4I4</strain>
    </source>
</reference>
<dbReference type="Pfam" id="PF00702">
    <property type="entry name" value="Hydrolase"/>
    <property type="match status" value="1"/>
</dbReference>
<evidence type="ECO:0000313" key="5">
    <source>
        <dbReference type="EMBL" id="OTZ02069.1"/>
    </source>
</evidence>
<dbReference type="EMBL" id="NFDT01000007">
    <property type="protein sequence ID" value="OTZ02069.1"/>
    <property type="molecule type" value="Genomic_DNA"/>
</dbReference>
<organism evidence="5 6">
    <name type="scientific">Bacillus thuringiensis serovar subtoxicus</name>
    <dbReference type="NCBI Taxonomy" id="475791"/>
    <lineage>
        <taxon>Bacteria</taxon>
        <taxon>Bacillati</taxon>
        <taxon>Bacillota</taxon>
        <taxon>Bacilli</taxon>
        <taxon>Bacillales</taxon>
        <taxon>Bacillaceae</taxon>
        <taxon>Bacillus</taxon>
        <taxon>Bacillus cereus group</taxon>
    </lineage>
</organism>
<dbReference type="NCBIfam" id="TIGR01549">
    <property type="entry name" value="HAD-SF-IA-v1"/>
    <property type="match status" value="1"/>
</dbReference>
<keyword evidence="3" id="KW-0378">Hydrolase</keyword>
<evidence type="ECO:0000256" key="3">
    <source>
        <dbReference type="ARBA" id="ARBA00022801"/>
    </source>
</evidence>
<gene>
    <name evidence="5" type="ORF">BK754_00470</name>
</gene>
<evidence type="ECO:0000256" key="4">
    <source>
        <dbReference type="ARBA" id="ARBA00022842"/>
    </source>
</evidence>
<proteinExistence type="predicted"/>
<name>A0A9X6FQ27_BACTU</name>
<protein>
    <recommendedName>
        <fullName evidence="7">HAD family hydrolase</fullName>
    </recommendedName>
</protein>
<comment type="caution">
    <text evidence="5">The sequence shown here is derived from an EMBL/GenBank/DDBJ whole genome shotgun (WGS) entry which is preliminary data.</text>
</comment>
<evidence type="ECO:0000313" key="6">
    <source>
        <dbReference type="Proteomes" id="UP000194882"/>
    </source>
</evidence>
<dbReference type="GO" id="GO:0046872">
    <property type="term" value="F:metal ion binding"/>
    <property type="evidence" value="ECO:0007669"/>
    <property type="project" value="UniProtKB-KW"/>
</dbReference>